<dbReference type="AlphaFoldDB" id="A0A4U8UJZ3"/>
<reference evidence="2 3" key="2">
    <citation type="journal article" date="2019" name="G3 (Bethesda)">
        <title>Hybrid Assembly of the Genome of the Entomopathogenic Nematode Steinernema carpocapsae Identifies the X-Chromosome.</title>
        <authorList>
            <person name="Serra L."/>
            <person name="Macchietto M."/>
            <person name="Macias-Munoz A."/>
            <person name="McGill C.J."/>
            <person name="Rodriguez I.M."/>
            <person name="Rodriguez B."/>
            <person name="Murad R."/>
            <person name="Mortazavi A."/>
        </authorList>
    </citation>
    <scope>NUCLEOTIDE SEQUENCE [LARGE SCALE GENOMIC DNA]</scope>
    <source>
        <strain evidence="2 3">ALL</strain>
    </source>
</reference>
<proteinExistence type="predicted"/>
<feature type="compositionally biased region" description="Basic and acidic residues" evidence="1">
    <location>
        <begin position="687"/>
        <end position="728"/>
    </location>
</feature>
<organism evidence="2 3">
    <name type="scientific">Steinernema carpocapsae</name>
    <name type="common">Entomopathogenic nematode</name>
    <dbReference type="NCBI Taxonomy" id="34508"/>
    <lineage>
        <taxon>Eukaryota</taxon>
        <taxon>Metazoa</taxon>
        <taxon>Ecdysozoa</taxon>
        <taxon>Nematoda</taxon>
        <taxon>Chromadorea</taxon>
        <taxon>Rhabditida</taxon>
        <taxon>Tylenchina</taxon>
        <taxon>Panagrolaimomorpha</taxon>
        <taxon>Strongyloidoidea</taxon>
        <taxon>Steinernematidae</taxon>
        <taxon>Steinernema</taxon>
    </lineage>
</organism>
<gene>
    <name evidence="2" type="ORF">L596_000231</name>
</gene>
<feature type="region of interest" description="Disordered" evidence="1">
    <location>
        <begin position="683"/>
        <end position="832"/>
    </location>
</feature>
<keyword evidence="3" id="KW-1185">Reference proteome</keyword>
<dbReference type="EMBL" id="CM016762">
    <property type="protein sequence ID" value="TMS32385.1"/>
    <property type="molecule type" value="Genomic_DNA"/>
</dbReference>
<feature type="region of interest" description="Disordered" evidence="1">
    <location>
        <begin position="75"/>
        <end position="100"/>
    </location>
</feature>
<dbReference type="Proteomes" id="UP000298663">
    <property type="component" value="Chromosome X"/>
</dbReference>
<dbReference type="EMBL" id="AZBU02000001">
    <property type="protein sequence ID" value="TMS32385.1"/>
    <property type="molecule type" value="Genomic_DNA"/>
</dbReference>
<reference evidence="2 3" key="1">
    <citation type="journal article" date="2015" name="Genome Biol.">
        <title>Comparative genomics of Steinernema reveals deeply conserved gene regulatory networks.</title>
        <authorList>
            <person name="Dillman A.R."/>
            <person name="Macchietto M."/>
            <person name="Porter C.F."/>
            <person name="Rogers A."/>
            <person name="Williams B."/>
            <person name="Antoshechkin I."/>
            <person name="Lee M.M."/>
            <person name="Goodwin Z."/>
            <person name="Lu X."/>
            <person name="Lewis E.E."/>
            <person name="Goodrich-Blair H."/>
            <person name="Stock S.P."/>
            <person name="Adams B.J."/>
            <person name="Sternberg P.W."/>
            <person name="Mortazavi A."/>
        </authorList>
    </citation>
    <scope>NUCLEOTIDE SEQUENCE [LARGE SCALE GENOMIC DNA]</scope>
    <source>
        <strain evidence="2 3">ALL</strain>
    </source>
</reference>
<feature type="compositionally biased region" description="Basic residues" evidence="1">
    <location>
        <begin position="729"/>
        <end position="739"/>
    </location>
</feature>
<sequence length="860" mass="96223">MASSSIAELPWRRNKRRNDFIPGHHVEPPFKFDFSKSLLELCGIGPIEKETVLENASAVCNKAPRDISMQKIARENQQETQQPLKPASSEKKPTAPMKKRHANMKTTEFIPGLHKEPPFEFDFSKSLLELCGIQPIGPLPIVESVREELVQPSQVGLFLVELPAPQPAPQDNEKTVYVEKSDVVGLENEETMTYEQFGSQPFVASTPHVPMKRLSEIGETPSSRLSKSRRTLSLCETPRTLFTHDDETPALTSSLHQQPLEPLLESRAKLVPERLFRTPLLKVIEEEEPEPMDVDATIQSLSAPIKEDTFYEPMEIDPTMIEATPKAVRIPPSMAVLPDTKAANPSPPKIDPVEEEPSFLDATIIDDVTILEESTSASQKLKTPSRPITYGVNPDSDVSFASIVSVSCEANQNAFDEQLNVRPEMKEDQPQLPKPVDHPFGKRRTVVSFKTPGREQRRISEVTDLYGESIEFSVLETDSGILGDVSSNDSLIRTSRTRKINIANNSPSVVELGEVEEDKSKTANSKFLKVPVSSVAEEAAFTIAPVEIEPTQEKLLDKNSFTVLELEEVKMVQEIKPKKTDLKPVKDTEEAVSPVPAVQKKVFIGSPEVESIKSDLKKTDMTKPKQVEAKEAELQSYREISYADQTILTSALAVSLNNTTMDVTKLKTGWNRRKQKIEKGKTIKQPEAVKDPKPEALKDVHTAMDREPSKKPENVKEHQAPKEPEGFQKPKKKAVKRKSMAVDRFAAKGKMFTTGSPLRKRQAPKTKTPIASKPLIEVIHPQEPKQTERKLPKARMAEPPELLCPKAVRPPEPKVTEQTVRKGTRTRVSTLSRRLGQRVEYVYDEDGLPTVKNSRSRTHN</sequence>
<name>A0A4U8UJZ3_STECR</name>
<evidence type="ECO:0000313" key="3">
    <source>
        <dbReference type="Proteomes" id="UP000298663"/>
    </source>
</evidence>
<evidence type="ECO:0000256" key="1">
    <source>
        <dbReference type="SAM" id="MobiDB-lite"/>
    </source>
</evidence>
<protein>
    <submittedName>
        <fullName evidence="2">Uncharacterized protein</fullName>
    </submittedName>
</protein>
<evidence type="ECO:0000313" key="2">
    <source>
        <dbReference type="EMBL" id="TMS32385.1"/>
    </source>
</evidence>
<accession>A0A4U8UJZ3</accession>
<feature type="compositionally biased region" description="Basic and acidic residues" evidence="1">
    <location>
        <begin position="780"/>
        <end position="798"/>
    </location>
</feature>
<comment type="caution">
    <text evidence="2">The sequence shown here is derived from an EMBL/GenBank/DDBJ whole genome shotgun (WGS) entry which is preliminary data.</text>
</comment>